<evidence type="ECO:0000313" key="3">
    <source>
        <dbReference type="Proteomes" id="UP001201844"/>
    </source>
</evidence>
<gene>
    <name evidence="2" type="ORF">MKI86_22640</name>
</gene>
<keyword evidence="1" id="KW-0472">Membrane</keyword>
<dbReference type="RefSeq" id="WP_241605590.1">
    <property type="nucleotide sequence ID" value="NZ_JAKVIN010000013.1"/>
</dbReference>
<evidence type="ECO:0000256" key="1">
    <source>
        <dbReference type="SAM" id="Phobius"/>
    </source>
</evidence>
<keyword evidence="3" id="KW-1185">Reference proteome</keyword>
<accession>A0ABT0CTK7</accession>
<organism evidence="2 3">
    <name type="scientific">Shinella sedimenti</name>
    <dbReference type="NCBI Taxonomy" id="2919913"/>
    <lineage>
        <taxon>Bacteria</taxon>
        <taxon>Pseudomonadati</taxon>
        <taxon>Pseudomonadota</taxon>
        <taxon>Alphaproteobacteria</taxon>
        <taxon>Hyphomicrobiales</taxon>
        <taxon>Rhizobiaceae</taxon>
        <taxon>Shinella</taxon>
    </lineage>
</organism>
<reference evidence="2 3" key="1">
    <citation type="submission" date="2022-02" db="EMBL/GenBank/DDBJ databases">
        <title>Shinella B3.7 sp. nov., isolated from Sediment (Zhairuo Island).</title>
        <authorList>
            <person name="Chen G."/>
        </authorList>
    </citation>
    <scope>NUCLEOTIDE SEQUENCE [LARGE SCALE GENOMIC DNA]</scope>
    <source>
        <strain evidence="2 3">B3.7</strain>
        <plasmid evidence="2">unnamed</plasmid>
    </source>
</reference>
<dbReference type="Proteomes" id="UP001201844">
    <property type="component" value="Unassembled WGS sequence"/>
</dbReference>
<keyword evidence="1" id="KW-1133">Transmembrane helix</keyword>
<comment type="caution">
    <text evidence="2">The sequence shown here is derived from an EMBL/GenBank/DDBJ whole genome shotgun (WGS) entry which is preliminary data.</text>
</comment>
<dbReference type="EMBL" id="JAKVIN010000013">
    <property type="protein sequence ID" value="MCJ8151935.1"/>
    <property type="molecule type" value="Genomic_DNA"/>
</dbReference>
<sequence length="106" mass="11061">MDILLKSLLGGAMTAVIALAAKRGNTLPGILPLFPLFGFISLMIIGAKNDINAFRETCLASAKTLPAYVAFVTTCYLGIAVFPAPVAVVVGICVWTISALVMFGIT</sequence>
<evidence type="ECO:0000313" key="2">
    <source>
        <dbReference type="EMBL" id="MCJ8151935.1"/>
    </source>
</evidence>
<keyword evidence="1" id="KW-0812">Transmembrane</keyword>
<protein>
    <submittedName>
        <fullName evidence="2">GlpM family protein</fullName>
    </submittedName>
</protein>
<feature type="transmembrane region" description="Helical" evidence="1">
    <location>
        <begin position="59"/>
        <end position="79"/>
    </location>
</feature>
<name>A0ABT0CTK7_9HYPH</name>
<dbReference type="Pfam" id="PF06942">
    <property type="entry name" value="GlpM"/>
    <property type="match status" value="1"/>
</dbReference>
<feature type="transmembrane region" description="Helical" evidence="1">
    <location>
        <begin position="30"/>
        <end position="47"/>
    </location>
</feature>
<proteinExistence type="predicted"/>
<geneLocation type="plasmid" evidence="2">
    <name>unnamed</name>
</geneLocation>
<keyword evidence="2" id="KW-0614">Plasmid</keyword>
<dbReference type="InterPro" id="IPR009707">
    <property type="entry name" value="GlpM/YdgC"/>
</dbReference>
<feature type="transmembrane region" description="Helical" evidence="1">
    <location>
        <begin position="85"/>
        <end position="105"/>
    </location>
</feature>